<comment type="caution">
    <text evidence="6">Lacks conserved residue(s) required for the propagation of feature annotation.</text>
</comment>
<proteinExistence type="predicted"/>
<gene>
    <name evidence="11" type="primary">LOC100376361</name>
</gene>
<dbReference type="InterPro" id="IPR049883">
    <property type="entry name" value="NOTCH1_EGF-like"/>
</dbReference>
<dbReference type="SMART" id="SM00179">
    <property type="entry name" value="EGF_CA"/>
    <property type="match status" value="16"/>
</dbReference>
<feature type="domain" description="EGF-like" evidence="9">
    <location>
        <begin position="392"/>
        <end position="432"/>
    </location>
</feature>
<dbReference type="PROSITE" id="PS01187">
    <property type="entry name" value="EGF_CA"/>
    <property type="match status" value="5"/>
</dbReference>
<reference evidence="11" key="1">
    <citation type="submission" date="2025-08" db="UniProtKB">
        <authorList>
            <consortium name="RefSeq"/>
        </authorList>
    </citation>
    <scope>IDENTIFICATION</scope>
    <source>
        <tissue evidence="11">Testes</tissue>
    </source>
</reference>
<feature type="domain" description="EGF-like" evidence="9">
    <location>
        <begin position="42"/>
        <end position="87"/>
    </location>
</feature>
<dbReference type="InterPro" id="IPR009030">
    <property type="entry name" value="Growth_fac_rcpt_cys_sf"/>
</dbReference>
<feature type="non-terminal residue" evidence="11">
    <location>
        <position position="1"/>
    </location>
</feature>
<dbReference type="InterPro" id="IPR052235">
    <property type="entry name" value="Nephronectin_domain"/>
</dbReference>
<dbReference type="SUPFAM" id="SSF82671">
    <property type="entry name" value="SEA domain"/>
    <property type="match status" value="2"/>
</dbReference>
<keyword evidence="4 6" id="KW-1015">Disulfide bond</keyword>
<name>A0ABM0M693_SACKO</name>
<dbReference type="PROSITE" id="PS50026">
    <property type="entry name" value="EGF_3"/>
    <property type="match status" value="16"/>
</dbReference>
<dbReference type="PROSITE" id="PS00010">
    <property type="entry name" value="ASX_HYDROXYL"/>
    <property type="match status" value="14"/>
</dbReference>
<dbReference type="RefSeq" id="XP_006815534.1">
    <property type="nucleotide sequence ID" value="XM_006815471.1"/>
</dbReference>
<dbReference type="InterPro" id="IPR000152">
    <property type="entry name" value="EGF-type_Asp/Asn_hydroxyl_site"/>
</dbReference>
<feature type="non-terminal residue" evidence="11">
    <location>
        <position position="1179"/>
    </location>
</feature>
<dbReference type="SUPFAM" id="SSF57196">
    <property type="entry name" value="EGF/Laminin"/>
    <property type="match status" value="2"/>
</dbReference>
<dbReference type="PANTHER" id="PTHR24050">
    <property type="entry name" value="PA14 DOMAIN-CONTAINING PROTEIN"/>
    <property type="match status" value="1"/>
</dbReference>
<dbReference type="InterPro" id="IPR000082">
    <property type="entry name" value="SEA_dom"/>
</dbReference>
<dbReference type="CDD" id="cd00054">
    <property type="entry name" value="EGF_CA"/>
    <property type="match status" value="11"/>
</dbReference>
<feature type="transmembrane region" description="Helical" evidence="7">
    <location>
        <begin position="1054"/>
        <end position="1079"/>
    </location>
</feature>
<feature type="domain" description="EGF-like" evidence="9">
    <location>
        <begin position="555"/>
        <end position="596"/>
    </location>
</feature>
<dbReference type="SUPFAM" id="SSF57184">
    <property type="entry name" value="Growth factor receptor domain"/>
    <property type="match status" value="7"/>
</dbReference>
<keyword evidence="7" id="KW-0812">Transmembrane</keyword>
<protein>
    <submittedName>
        <fullName evidence="11">Fibrillin-1-like</fullName>
    </submittedName>
</protein>
<feature type="domain" description="EGF-like" evidence="9">
    <location>
        <begin position="88"/>
        <end position="132"/>
    </location>
</feature>
<keyword evidence="7" id="KW-0472">Membrane</keyword>
<dbReference type="InterPro" id="IPR000742">
    <property type="entry name" value="EGF"/>
</dbReference>
<dbReference type="InterPro" id="IPR001881">
    <property type="entry name" value="EGF-like_Ca-bd_dom"/>
</dbReference>
<dbReference type="InterPro" id="IPR018097">
    <property type="entry name" value="EGF_Ca-bd_CS"/>
</dbReference>
<evidence type="ECO:0000256" key="6">
    <source>
        <dbReference type="PROSITE-ProRule" id="PRU00076"/>
    </source>
</evidence>
<evidence type="ECO:0000256" key="1">
    <source>
        <dbReference type="ARBA" id="ARBA00022536"/>
    </source>
</evidence>
<dbReference type="InterPro" id="IPR024731">
    <property type="entry name" value="NELL2-like_EGF"/>
</dbReference>
<evidence type="ECO:0000313" key="11">
    <source>
        <dbReference type="RefSeq" id="XP_006815534.1"/>
    </source>
</evidence>
<evidence type="ECO:0000313" key="10">
    <source>
        <dbReference type="Proteomes" id="UP000694865"/>
    </source>
</evidence>
<dbReference type="GeneID" id="100376361"/>
<dbReference type="SMART" id="SM00181">
    <property type="entry name" value="EGF"/>
    <property type="match status" value="19"/>
</dbReference>
<dbReference type="Pfam" id="PF12947">
    <property type="entry name" value="EGF_3"/>
    <property type="match status" value="2"/>
</dbReference>
<evidence type="ECO:0000256" key="4">
    <source>
        <dbReference type="ARBA" id="ARBA00023157"/>
    </source>
</evidence>
<sequence>VNECIEMSSPCPQNSTCEDTEGGYLCTCLTGFEKNSTGYCEDINECTLSLSDGRRHNCSIQASCHNIPGSFQCTCNEGWHGDGETCQDINECDDVYLTDCDPQTANCLNTLGSYTCTCVDGYEGNGTIGSCTNINECLLSIDDCPRDMSDCEDTEGSYRCSCKKGYEDVIGKNRNCTDIDECTRHTESCDVNSFCRNLIGSFECICNNGYLMNADNICEDENECLISSQNDCNPTNNICENTDGSYICLCKLGYTGGDSNCTDIDECGLETHTCPQNCTNAEANNDNVDGYICLCFDGFEDQGTSGRNCTPEETCSNNSCVNGICYMRDGVQKCHCNHGYELDADQKTCLQINECVNGTHMCSHNCHDVTPGYICSCREGYMLGVDKRSCSDIDECIDKTHNCTALEECINTDGGFKCVCLPGYGSGSGMCEDVDECQSNTSMCHVNATCTNTIGQYECDCNDGFSGNGVICTDINECSGDPYPCPDHSVCDNVVGNYTCTCETGFQRDEYVCVDINECNNVSCDAMADCVNTIGSYYCECIAGYEEDEHNTCNDVNECVLGRDSCDVNSECQNTPGSYICDCNDGYSFVDPLSCQDINECLMRPCDGNERCVNYPGSYQCQCQPGYYREDNGKCKQSKAFNVSMILTSVGGVSLVDFNDDLASPSSELYNNITTTLEDDINTLFSNSEISSDYLSTTVVVYEDRDGGTLVRCLVNLHSMSTKTSDDLISVFTDGPAQDGTLIGNSTYIRHDSFASNNIIINRCLDATDSCVGGEVCVFTGNNTYDCECAPGYNVSVLSGKCIDVDECIDEPCDSEYQCINTAGSYKCTCLPGTFNTSGKCEDSKTFKSHVKINEDYKDEYDDTSSAEYKNITRLFIEAMRIAHTDTTKTRTDYQGCHVQKLSRGSVNIDYILYLKKDTDISVSDLKDVLANYDEVINVTSSTRIMFFDNSMSFQEYDQRACDSDATHDCSVDANCRDVEDRFHCNCNSGYEDESLERPGRICTEVCPTTYCFNGGTCVGDSIKDRTCECPEGYVGDICSEKSTMLPTNNLERFLGISIGTTFGIILIAVVISVTYYCLVRRRRDGKAGNPSSALWGRVKEYEQRKMWGYQDDDTLSDISWHSQQDEQIKHIAKVMGQAPRFEKFNDTPSMGSTDYDNKLFMPPYATVQTKNQDSTRTK</sequence>
<keyword evidence="1 6" id="KW-0245">EGF-like domain</keyword>
<dbReference type="InterPro" id="IPR036364">
    <property type="entry name" value="SEA_dom_sf"/>
</dbReference>
<dbReference type="Proteomes" id="UP000694865">
    <property type="component" value="Unplaced"/>
</dbReference>
<dbReference type="InterPro" id="IPR013032">
    <property type="entry name" value="EGF-like_CS"/>
</dbReference>
<feature type="domain" description="EGF-like" evidence="9">
    <location>
        <begin position="1004"/>
        <end position="1040"/>
    </location>
</feature>
<dbReference type="PROSITE" id="PS50024">
    <property type="entry name" value="SEA"/>
    <property type="match status" value="2"/>
</dbReference>
<dbReference type="Pfam" id="PF12661">
    <property type="entry name" value="hEGF"/>
    <property type="match status" value="1"/>
</dbReference>
<feature type="domain" description="EGF-like" evidence="9">
    <location>
        <begin position="958"/>
        <end position="997"/>
    </location>
</feature>
<keyword evidence="3" id="KW-0677">Repeat</keyword>
<dbReference type="PROSITE" id="PS01186">
    <property type="entry name" value="EGF_2"/>
    <property type="match status" value="13"/>
</dbReference>
<keyword evidence="5" id="KW-0325">Glycoprotein</keyword>
<keyword evidence="2" id="KW-0732">Signal</keyword>
<feature type="domain" description="EGF-like" evidence="9">
    <location>
        <begin position="515"/>
        <end position="554"/>
    </location>
</feature>
<dbReference type="Gene3D" id="2.10.25.10">
    <property type="entry name" value="Laminin"/>
    <property type="match status" value="16"/>
</dbReference>
<feature type="domain" description="EGF-like" evidence="9">
    <location>
        <begin position="474"/>
        <end position="514"/>
    </location>
</feature>
<feature type="domain" description="EGF-like" evidence="9">
    <location>
        <begin position="220"/>
        <end position="262"/>
    </location>
</feature>
<dbReference type="PANTHER" id="PTHR24050:SF28">
    <property type="entry name" value="UROMODULIN-LIKE"/>
    <property type="match status" value="1"/>
</dbReference>
<dbReference type="Pfam" id="PF01390">
    <property type="entry name" value="SEA"/>
    <property type="match status" value="2"/>
</dbReference>
<dbReference type="Pfam" id="PF07645">
    <property type="entry name" value="EGF_CA"/>
    <property type="match status" value="12"/>
</dbReference>
<evidence type="ECO:0000256" key="2">
    <source>
        <dbReference type="ARBA" id="ARBA00022729"/>
    </source>
</evidence>
<dbReference type="Gene3D" id="3.30.70.960">
    <property type="entry name" value="SEA domain"/>
    <property type="match status" value="2"/>
</dbReference>
<feature type="domain" description="EGF-like" evidence="9">
    <location>
        <begin position="133"/>
        <end position="177"/>
    </location>
</feature>
<evidence type="ECO:0000259" key="8">
    <source>
        <dbReference type="PROSITE" id="PS50024"/>
    </source>
</evidence>
<evidence type="ECO:0000256" key="3">
    <source>
        <dbReference type="ARBA" id="ARBA00022737"/>
    </source>
</evidence>
<evidence type="ECO:0000256" key="7">
    <source>
        <dbReference type="SAM" id="Phobius"/>
    </source>
</evidence>
<feature type="domain" description="EGF-like" evidence="9">
    <location>
        <begin position="178"/>
        <end position="219"/>
    </location>
</feature>
<keyword evidence="7" id="KW-1133">Transmembrane helix</keyword>
<keyword evidence="10" id="KW-1185">Reference proteome</keyword>
<evidence type="ECO:0000256" key="5">
    <source>
        <dbReference type="ARBA" id="ARBA00023180"/>
    </source>
</evidence>
<feature type="domain" description="EGF-like" evidence="9">
    <location>
        <begin position="760"/>
        <end position="799"/>
    </location>
</feature>
<feature type="domain" description="EGF-like" evidence="9">
    <location>
        <begin position="433"/>
        <end position="473"/>
    </location>
</feature>
<organism evidence="10 11">
    <name type="scientific">Saccoglossus kowalevskii</name>
    <name type="common">Acorn worm</name>
    <dbReference type="NCBI Taxonomy" id="10224"/>
    <lineage>
        <taxon>Eukaryota</taxon>
        <taxon>Metazoa</taxon>
        <taxon>Hemichordata</taxon>
        <taxon>Enteropneusta</taxon>
        <taxon>Harrimaniidae</taxon>
        <taxon>Saccoglossus</taxon>
    </lineage>
</organism>
<feature type="disulfide bond" evidence="6">
    <location>
        <begin position="1030"/>
        <end position="1039"/>
    </location>
</feature>
<evidence type="ECO:0000259" key="9">
    <source>
        <dbReference type="PROSITE" id="PS50026"/>
    </source>
</evidence>
<feature type="domain" description="SEA" evidence="8">
    <location>
        <begin position="637"/>
        <end position="754"/>
    </location>
</feature>
<feature type="domain" description="EGF-like" evidence="9">
    <location>
        <begin position="1"/>
        <end position="41"/>
    </location>
</feature>
<accession>A0ABM0M693</accession>
<feature type="domain" description="SEA" evidence="8">
    <location>
        <begin position="843"/>
        <end position="950"/>
    </location>
</feature>
<feature type="domain" description="EGF-like" evidence="9">
    <location>
        <begin position="597"/>
        <end position="633"/>
    </location>
</feature>
<feature type="domain" description="EGF-like" evidence="9">
    <location>
        <begin position="804"/>
        <end position="842"/>
    </location>
</feature>
<dbReference type="PROSITE" id="PS00022">
    <property type="entry name" value="EGF_1"/>
    <property type="match status" value="1"/>
</dbReference>